<sequence length="107" mass="11672">MKPTTTTTTNLTTALLLFTNLTLSTAWTFTYGDPPLVVNGDDENKGCTLAPILATERFKWDRGVFSDCCIHLYAANTCTASSQVGYSCSDWDKVASQRISAFTVTNC</sequence>
<gene>
    <name evidence="1" type="ORF">LTS18_005281</name>
</gene>
<protein>
    <submittedName>
        <fullName evidence="1">Uncharacterized protein</fullName>
    </submittedName>
</protein>
<keyword evidence="2" id="KW-1185">Reference proteome</keyword>
<accession>A0ACC3DRF4</accession>
<name>A0ACC3DRF4_9PEZI</name>
<proteinExistence type="predicted"/>
<reference evidence="1" key="1">
    <citation type="submission" date="2024-09" db="EMBL/GenBank/DDBJ databases">
        <title>Black Yeasts Isolated from many extreme environments.</title>
        <authorList>
            <person name="Coleine C."/>
            <person name="Stajich J.E."/>
            <person name="Selbmann L."/>
        </authorList>
    </citation>
    <scope>NUCLEOTIDE SEQUENCE</scope>
    <source>
        <strain evidence="1">CCFEE 5737</strain>
    </source>
</reference>
<organism evidence="1 2">
    <name type="scientific">Coniosporium uncinatum</name>
    <dbReference type="NCBI Taxonomy" id="93489"/>
    <lineage>
        <taxon>Eukaryota</taxon>
        <taxon>Fungi</taxon>
        <taxon>Dikarya</taxon>
        <taxon>Ascomycota</taxon>
        <taxon>Pezizomycotina</taxon>
        <taxon>Dothideomycetes</taxon>
        <taxon>Dothideomycetes incertae sedis</taxon>
        <taxon>Coniosporium</taxon>
    </lineage>
</organism>
<comment type="caution">
    <text evidence="1">The sequence shown here is derived from an EMBL/GenBank/DDBJ whole genome shotgun (WGS) entry which is preliminary data.</text>
</comment>
<dbReference type="EMBL" id="JAWDJW010001250">
    <property type="protein sequence ID" value="KAK3079276.1"/>
    <property type="molecule type" value="Genomic_DNA"/>
</dbReference>
<evidence type="ECO:0000313" key="2">
    <source>
        <dbReference type="Proteomes" id="UP001186974"/>
    </source>
</evidence>
<dbReference type="Proteomes" id="UP001186974">
    <property type="component" value="Unassembled WGS sequence"/>
</dbReference>
<evidence type="ECO:0000313" key="1">
    <source>
        <dbReference type="EMBL" id="KAK3079276.1"/>
    </source>
</evidence>